<dbReference type="RefSeq" id="XP_041426962.1">
    <property type="nucleotide sequence ID" value="XM_041571028.1"/>
</dbReference>
<dbReference type="InterPro" id="IPR048270">
    <property type="entry name" value="PNMA_C"/>
</dbReference>
<dbReference type="OrthoDB" id="115435at2759"/>
<name>A0A8J1LBR2_XENLA</name>
<feature type="domain" description="CCHC-type" evidence="3">
    <location>
        <begin position="433"/>
        <end position="448"/>
    </location>
</feature>
<dbReference type="PANTHER" id="PTHR23095">
    <property type="entry name" value="PARANEOPLASTIC ANTIGEN"/>
    <property type="match status" value="1"/>
</dbReference>
<protein>
    <submittedName>
        <fullName evidence="5">Paraneoplastic antigen Ma3 homolog</fullName>
    </submittedName>
</protein>
<keyword evidence="4" id="KW-1185">Reference proteome</keyword>
<dbReference type="SUPFAM" id="SSF57756">
    <property type="entry name" value="Retrovirus zinc finger-like domains"/>
    <property type="match status" value="1"/>
</dbReference>
<dbReference type="CTD" id="100380952"/>
<dbReference type="SMART" id="SM00343">
    <property type="entry name" value="ZnF_C2HC"/>
    <property type="match status" value="2"/>
</dbReference>
<feature type="region of interest" description="Disordered" evidence="2">
    <location>
        <begin position="709"/>
        <end position="732"/>
    </location>
</feature>
<dbReference type="Proteomes" id="UP000186698">
    <property type="component" value="Chromosome 7S"/>
</dbReference>
<keyword evidence="1" id="KW-0862">Zinc</keyword>
<evidence type="ECO:0000313" key="4">
    <source>
        <dbReference type="Proteomes" id="UP000186698"/>
    </source>
</evidence>
<dbReference type="GO" id="GO:0003676">
    <property type="term" value="F:nucleic acid binding"/>
    <property type="evidence" value="ECO:0007669"/>
    <property type="project" value="InterPro"/>
</dbReference>
<feature type="domain" description="CCHC-type" evidence="3">
    <location>
        <begin position="472"/>
        <end position="487"/>
    </location>
</feature>
<evidence type="ECO:0000256" key="2">
    <source>
        <dbReference type="SAM" id="MobiDB-lite"/>
    </source>
</evidence>
<evidence type="ECO:0000256" key="1">
    <source>
        <dbReference type="PROSITE-ProRule" id="PRU00047"/>
    </source>
</evidence>
<organism evidence="4 5">
    <name type="scientific">Xenopus laevis</name>
    <name type="common">African clawed frog</name>
    <dbReference type="NCBI Taxonomy" id="8355"/>
    <lineage>
        <taxon>Eukaryota</taxon>
        <taxon>Metazoa</taxon>
        <taxon>Chordata</taxon>
        <taxon>Craniata</taxon>
        <taxon>Vertebrata</taxon>
        <taxon>Euteleostomi</taxon>
        <taxon>Amphibia</taxon>
        <taxon>Batrachia</taxon>
        <taxon>Anura</taxon>
        <taxon>Pipoidea</taxon>
        <taxon>Pipidae</taxon>
        <taxon>Xenopodinae</taxon>
        <taxon>Xenopus</taxon>
        <taxon>Xenopus</taxon>
    </lineage>
</organism>
<gene>
    <name evidence="5" type="primary">moap1.S</name>
</gene>
<keyword evidence="1" id="KW-0863">Zinc-finger</keyword>
<dbReference type="PROSITE" id="PS50158">
    <property type="entry name" value="ZF_CCHC"/>
    <property type="match status" value="2"/>
</dbReference>
<dbReference type="PANTHER" id="PTHR23095:SF17">
    <property type="entry name" value="PARANEOPLASTIC ANTIGEN MA1"/>
    <property type="match status" value="1"/>
</dbReference>
<dbReference type="Gene3D" id="4.10.60.10">
    <property type="entry name" value="Zinc finger, CCHC-type"/>
    <property type="match status" value="1"/>
</dbReference>
<accession>A0A8J1LBR2</accession>
<reference evidence="5" key="1">
    <citation type="submission" date="2025-08" db="UniProtKB">
        <authorList>
            <consortium name="RefSeq"/>
        </authorList>
    </citation>
    <scope>IDENTIFICATION</scope>
    <source>
        <strain evidence="5">J_2021</strain>
        <tissue evidence="5">Erythrocytes</tissue>
    </source>
</reference>
<dbReference type="GeneID" id="100380952"/>
<dbReference type="Pfam" id="PF14893">
    <property type="entry name" value="PNMA"/>
    <property type="match status" value="1"/>
</dbReference>
<dbReference type="InterPro" id="IPR036875">
    <property type="entry name" value="Znf_CCHC_sf"/>
</dbReference>
<dbReference type="InterPro" id="IPR026523">
    <property type="entry name" value="PNMA"/>
</dbReference>
<dbReference type="InterPro" id="IPR001878">
    <property type="entry name" value="Znf_CCHC"/>
</dbReference>
<dbReference type="GO" id="GO:0008270">
    <property type="term" value="F:zinc ion binding"/>
    <property type="evidence" value="ECO:0007669"/>
    <property type="project" value="UniProtKB-KW"/>
</dbReference>
<dbReference type="AlphaFoldDB" id="A0A8J1LBR2"/>
<evidence type="ECO:0000259" key="3">
    <source>
        <dbReference type="PROSITE" id="PS50158"/>
    </source>
</evidence>
<keyword evidence="1" id="KW-0479">Metal-binding</keyword>
<dbReference type="Pfam" id="PF00098">
    <property type="entry name" value="zf-CCHC"/>
    <property type="match status" value="2"/>
</dbReference>
<proteinExistence type="predicted"/>
<feature type="region of interest" description="Disordered" evidence="2">
    <location>
        <begin position="671"/>
        <end position="695"/>
    </location>
</feature>
<sequence length="732" mass="81214">MSTGKLDMFDENMSSFETPQTVRQWCTALGLNPRKVAAVGPMVPRVKEEFIYQILDGEQTFYRPRVAASRRDSAGVLLNVLIESPKEIDRDRVPPDIDAESEGPWKIVLPDMSDDADELTSQGDALTTQYAVKAQESVLRDKTLFDSPAGKSQVKRCPSCESVVSKGSRHSSGCRLDTPEIVSALGQLTDQLTQLAWNGNFKRLKVFSGTDPVPTGEESFESWRDSTVVSVRDWTGPETTMRRKILESLRSPAVDVVKSYMVGHPDATSGDLIEVLEVTFGPVESATEMLHRFHSTFQKEKEDLSVYLVRLEQGLRLLVSRGAISYGEMDPLRIRQLKRGTLNSDPVAMTIRAHYQDKLPPGYIALMERVRREEADAYVRVRRSPTSGHTEKSPADAKLLEENKKLRKELGELKAQLSERARPPPAEAKKIPKCYRCGKLGHIQPNCPVPDEGETQSALCKVRRRRRSFFGRCYKCQVMGHQARNCKTYKNVTVQKSYYEPSICESDSLEEDKVLSREKTTVENPIGMKVVPETSDTPDRSKGLGLGKRRSSCRANVRVSGNSSDTNIIDCFTVEACQGVRQARSLPVCPRGECRGQEESFPCLSSSDIIQPSCMLDSDPIGWEPQCILGRKGVPDFGAKSTGSPRKRAERASVSSCKIVRCREEAAESGEIEPSLSPAKLLQTQKEKGATSETDSAAELCVISCVNSSESTPVSEPPKGGYWHGYKRGAPY</sequence>
<evidence type="ECO:0000313" key="5">
    <source>
        <dbReference type="RefSeq" id="XP_041426962.1"/>
    </source>
</evidence>
<dbReference type="KEGG" id="xla:100380952"/>